<gene>
    <name evidence="1" type="ORF">ACETRX_21465</name>
</gene>
<protein>
    <submittedName>
        <fullName evidence="1">Uncharacterized protein</fullName>
    </submittedName>
</protein>
<evidence type="ECO:0000313" key="1">
    <source>
        <dbReference type="EMBL" id="MFC2252220.1"/>
    </source>
</evidence>
<organism evidence="1 2">
    <name type="scientific">Labrys neptuniae</name>
    <dbReference type="NCBI Taxonomy" id="376174"/>
    <lineage>
        <taxon>Bacteria</taxon>
        <taxon>Pseudomonadati</taxon>
        <taxon>Pseudomonadota</taxon>
        <taxon>Alphaproteobacteria</taxon>
        <taxon>Hyphomicrobiales</taxon>
        <taxon>Xanthobacteraceae</taxon>
        <taxon>Labrys</taxon>
    </lineage>
</organism>
<name>A0ABV6ZJ60_9HYPH</name>
<dbReference type="EMBL" id="JBHGPK010000010">
    <property type="protein sequence ID" value="MFC2252220.1"/>
    <property type="molecule type" value="Genomic_DNA"/>
</dbReference>
<accession>A0ABV6ZJ60</accession>
<sequence>MDVIVTTTENPWFGWAKSYVAHQPQARALIKMTAGQSMAQTRDILKSAISKAGADGTVIISVGHGTALDGSTVDGMCEIAPGGTFKLVGLNGVESPQTVNVFYDRPRFAGQKSDMEHDLADNPSSARLARWKIYQEIGAHFKAIKPYRMVLLTCRVGNASDFLKKIANDWSVVVRAYTKRVASNEDVVTDPGKPPKSFFYLFLEGEKYPDEGPNGAERNIIAQQELPYRPGYQISVGPPLPVPP</sequence>
<evidence type="ECO:0000313" key="2">
    <source>
        <dbReference type="Proteomes" id="UP001595190"/>
    </source>
</evidence>
<dbReference type="Proteomes" id="UP001595190">
    <property type="component" value="Unassembled WGS sequence"/>
</dbReference>
<reference evidence="1 2" key="1">
    <citation type="submission" date="2024-09" db="EMBL/GenBank/DDBJ databases">
        <title>Description of Labrys sedimenti sp. nov., isolated from a diclofenac-degrading enrichment culture, and genome-based reclassification of Labrys portucalensis as a later heterotypic synonym of Labrys neptuniae.</title>
        <authorList>
            <person name="Tancsics A."/>
            <person name="Csepanyi A."/>
        </authorList>
    </citation>
    <scope>NUCLEOTIDE SEQUENCE [LARGE SCALE GENOMIC DNA]</scope>
    <source>
        <strain evidence="1 2">LMG 23412</strain>
    </source>
</reference>
<comment type="caution">
    <text evidence="1">The sequence shown here is derived from an EMBL/GenBank/DDBJ whole genome shotgun (WGS) entry which is preliminary data.</text>
</comment>
<proteinExistence type="predicted"/>
<dbReference type="RefSeq" id="WP_394312809.1">
    <property type="nucleotide sequence ID" value="NZ_JBHGPK010000010.1"/>
</dbReference>